<keyword evidence="3" id="KW-1185">Reference proteome</keyword>
<sequence>MTHCPFGCWNVRGFNSPDRVLACKQMVVKHHLDLFCILEAKVPLDSVSDPWFLNSHRIFDEEASCHNFGCSSPGRIWIKWNSKNISFSPILTTSQLIHGTAISTSMPNVMISVIYAANSPSERTSLWQNLLQIASTISSPWIILGDFNCCRFIEEKSGGIPLHHSRLQEMNSWIFSAGVLDLPSTGLFFTWNNHRAEDPIHIKLDRAMVNTTWLDCFPNSFYKVLAPSCSDHSPLLILPGSSPNVLARFQFKNFMLNLDDFWDGLITVFASQNSGSPISALYSKLHSLKDLIKRKNWSNSSFISNKINEISAAQSQCLAQLQLSPLDHNLNVTLHNINAAIDRLHKAWSSWVIQRAKANWLTRGEDDLGFLFARIKSRKAYCQIKELITEEGHFHSTETIARAAVNFFQKLYNTPTSPSHGACPLPIGSSIPAHMVAPLIFPVFDIEIYNVVLAGSSSKAPGPDGFTFEFYKEAWHIIGGHVCRAIKHFFSTGSLPRGAKATAIALIPKGSHASNILDYRPISLCNVFYKIIAKILSNRMKEVMPHIIHNSQTGFIKQRMSTDNIVLASEILCEFNSKQGEKYFCAKLDIRKAFDTVSRNFLLQRLSDKGFPPLFVSWIKGCIEDVYFSVAINGGLEGFFPSSSGLRQGCPLSPLLFSVVMDAFSCGLNDSNFYGITCDGFTVNHLLYADDILVFGKASLLNASTLHNALTSFGLHSGLMVNNAKCSILFSNNNPQANEIIHLLGFTHTESILTYLGIPISPKKLKTTHFQPLLSRLSTLLDGWKVKFLSFAGRIQFLKFTITNTVAYWIRGTVLPKGVCKNIEKMCAKFLFHGTHSGKKLHLIAWHQTCLPKRLGGLGLSSIASLSFAFGCTFIWRFYNSNSLATGWFKHKFLSPWKPFGTKVSKFWKVISMTAHRIKEKLNFHVVAENCNFSALWDPWCQGTSMTDLVQPEFFSGWLCDFIVNGSWSVPPQLGLEANRRISNIPILPQSHPLLSWNPTGNPTFNTFYKYFFDNFEDVPWYKYIWHSHYALRFSAYTWMALLDGLKTADVLAKRNILIPTTCSFCRREDESVSHCFFQCDYSFAVISTLIPALRSFLLHPTLLQVFEFFDGIHNLRSFEKNFCYFVICCSLYHLWRERNERRYGNDENDVAASVKKISHAIAAKTESWKHIDRIKQMFSFCFMDH</sequence>
<dbReference type="SUPFAM" id="SSF56219">
    <property type="entry name" value="DNase I-like"/>
    <property type="match status" value="1"/>
</dbReference>
<dbReference type="Proteomes" id="UP000233837">
    <property type="component" value="Unassembled WGS sequence"/>
</dbReference>
<evidence type="ECO:0000313" key="3">
    <source>
        <dbReference type="Proteomes" id="UP000233837"/>
    </source>
</evidence>
<dbReference type="STRING" id="906689.A0A2I0VV05"/>
<dbReference type="PANTHER" id="PTHR33116">
    <property type="entry name" value="REVERSE TRANSCRIPTASE ZINC-BINDING DOMAIN-CONTAINING PROTEIN-RELATED-RELATED"/>
    <property type="match status" value="1"/>
</dbReference>
<dbReference type="PROSITE" id="PS50878">
    <property type="entry name" value="RT_POL"/>
    <property type="match status" value="1"/>
</dbReference>
<gene>
    <name evidence="2" type="ORF">MA16_Dca015971</name>
</gene>
<dbReference type="AlphaFoldDB" id="A0A2I0VV05"/>
<proteinExistence type="predicted"/>
<dbReference type="InterPro" id="IPR000477">
    <property type="entry name" value="RT_dom"/>
</dbReference>
<dbReference type="Pfam" id="PF03372">
    <property type="entry name" value="Exo_endo_phos"/>
    <property type="match status" value="1"/>
</dbReference>
<dbReference type="SUPFAM" id="SSF56672">
    <property type="entry name" value="DNA/RNA polymerases"/>
    <property type="match status" value="1"/>
</dbReference>
<dbReference type="Gene3D" id="3.60.10.10">
    <property type="entry name" value="Endonuclease/exonuclease/phosphatase"/>
    <property type="match status" value="1"/>
</dbReference>
<dbReference type="InterPro" id="IPR036691">
    <property type="entry name" value="Endo/exonu/phosph_ase_sf"/>
</dbReference>
<dbReference type="GO" id="GO:0003824">
    <property type="term" value="F:catalytic activity"/>
    <property type="evidence" value="ECO:0007669"/>
    <property type="project" value="InterPro"/>
</dbReference>
<reference evidence="2 3" key="2">
    <citation type="journal article" date="2017" name="Nature">
        <title>The Apostasia genome and the evolution of orchids.</title>
        <authorList>
            <person name="Zhang G.Q."/>
            <person name="Liu K.W."/>
            <person name="Li Z."/>
            <person name="Lohaus R."/>
            <person name="Hsiao Y.Y."/>
            <person name="Niu S.C."/>
            <person name="Wang J.Y."/>
            <person name="Lin Y.C."/>
            <person name="Xu Q."/>
            <person name="Chen L.J."/>
            <person name="Yoshida K."/>
            <person name="Fujiwara S."/>
            <person name="Wang Z.W."/>
            <person name="Zhang Y.Q."/>
            <person name="Mitsuda N."/>
            <person name="Wang M."/>
            <person name="Liu G.H."/>
            <person name="Pecoraro L."/>
            <person name="Huang H.X."/>
            <person name="Xiao X.J."/>
            <person name="Lin M."/>
            <person name="Wu X.Y."/>
            <person name="Wu W.L."/>
            <person name="Chen Y.Y."/>
            <person name="Chang S.B."/>
            <person name="Sakamoto S."/>
            <person name="Ohme-Takagi M."/>
            <person name="Yagi M."/>
            <person name="Zeng S.J."/>
            <person name="Shen C.Y."/>
            <person name="Yeh C.M."/>
            <person name="Luo Y.B."/>
            <person name="Tsai W.C."/>
            <person name="Van de Peer Y."/>
            <person name="Liu Z.J."/>
        </authorList>
    </citation>
    <scope>NUCLEOTIDE SEQUENCE [LARGE SCALE GENOMIC DNA]</scope>
    <source>
        <tissue evidence="2">The whole plant</tissue>
    </source>
</reference>
<dbReference type="InterPro" id="IPR043502">
    <property type="entry name" value="DNA/RNA_pol_sf"/>
</dbReference>
<protein>
    <submittedName>
        <fullName evidence="2">Ribonuclease H protein</fullName>
    </submittedName>
</protein>
<evidence type="ECO:0000259" key="1">
    <source>
        <dbReference type="PROSITE" id="PS50878"/>
    </source>
</evidence>
<dbReference type="Pfam" id="PF13966">
    <property type="entry name" value="zf-RVT"/>
    <property type="match status" value="1"/>
</dbReference>
<dbReference type="InterPro" id="IPR026960">
    <property type="entry name" value="RVT-Znf"/>
</dbReference>
<organism evidence="2 3">
    <name type="scientific">Dendrobium catenatum</name>
    <dbReference type="NCBI Taxonomy" id="906689"/>
    <lineage>
        <taxon>Eukaryota</taxon>
        <taxon>Viridiplantae</taxon>
        <taxon>Streptophyta</taxon>
        <taxon>Embryophyta</taxon>
        <taxon>Tracheophyta</taxon>
        <taxon>Spermatophyta</taxon>
        <taxon>Magnoliopsida</taxon>
        <taxon>Liliopsida</taxon>
        <taxon>Asparagales</taxon>
        <taxon>Orchidaceae</taxon>
        <taxon>Epidendroideae</taxon>
        <taxon>Malaxideae</taxon>
        <taxon>Dendrobiinae</taxon>
        <taxon>Dendrobium</taxon>
    </lineage>
</organism>
<dbReference type="PANTHER" id="PTHR33116:SF66">
    <property type="entry name" value="REVERSE TRANSCRIPTASE ZINC-BINDING DOMAIN-CONTAINING PROTEIN"/>
    <property type="match status" value="1"/>
</dbReference>
<reference evidence="2 3" key="1">
    <citation type="journal article" date="2016" name="Sci. Rep.">
        <title>The Dendrobium catenatum Lindl. genome sequence provides insights into polysaccharide synthase, floral development and adaptive evolution.</title>
        <authorList>
            <person name="Zhang G.Q."/>
            <person name="Xu Q."/>
            <person name="Bian C."/>
            <person name="Tsai W.C."/>
            <person name="Yeh C.M."/>
            <person name="Liu K.W."/>
            <person name="Yoshida K."/>
            <person name="Zhang L.S."/>
            <person name="Chang S.B."/>
            <person name="Chen F."/>
            <person name="Shi Y."/>
            <person name="Su Y.Y."/>
            <person name="Zhang Y.Q."/>
            <person name="Chen L.J."/>
            <person name="Yin Y."/>
            <person name="Lin M."/>
            <person name="Huang H."/>
            <person name="Deng H."/>
            <person name="Wang Z.W."/>
            <person name="Zhu S.L."/>
            <person name="Zhao X."/>
            <person name="Deng C."/>
            <person name="Niu S.C."/>
            <person name="Huang J."/>
            <person name="Wang M."/>
            <person name="Liu G.H."/>
            <person name="Yang H.J."/>
            <person name="Xiao X.J."/>
            <person name="Hsiao Y.Y."/>
            <person name="Wu W.L."/>
            <person name="Chen Y.Y."/>
            <person name="Mitsuda N."/>
            <person name="Ohme-Takagi M."/>
            <person name="Luo Y.B."/>
            <person name="Van de Peer Y."/>
            <person name="Liu Z.J."/>
        </authorList>
    </citation>
    <scope>NUCLEOTIDE SEQUENCE [LARGE SCALE GENOMIC DNA]</scope>
    <source>
        <tissue evidence="2">The whole plant</tissue>
    </source>
</reference>
<dbReference type="EMBL" id="KZ503212">
    <property type="protein sequence ID" value="PKU67242.1"/>
    <property type="molecule type" value="Genomic_DNA"/>
</dbReference>
<dbReference type="InterPro" id="IPR005135">
    <property type="entry name" value="Endo/exonuclease/phosphatase"/>
</dbReference>
<evidence type="ECO:0000313" key="2">
    <source>
        <dbReference type="EMBL" id="PKU67242.1"/>
    </source>
</evidence>
<name>A0A2I0VV05_9ASPA</name>
<dbReference type="CDD" id="cd01650">
    <property type="entry name" value="RT_nLTR_like"/>
    <property type="match status" value="1"/>
</dbReference>
<accession>A0A2I0VV05</accession>
<dbReference type="Pfam" id="PF00078">
    <property type="entry name" value="RVT_1"/>
    <property type="match status" value="1"/>
</dbReference>
<feature type="domain" description="Reverse transcriptase" evidence="1">
    <location>
        <begin position="488"/>
        <end position="760"/>
    </location>
</feature>